<keyword evidence="3 6" id="KW-0812">Transmembrane</keyword>
<dbReference type="InterPro" id="IPR050189">
    <property type="entry name" value="MFS_Efflux_Transporters"/>
</dbReference>
<feature type="transmembrane region" description="Helical" evidence="6">
    <location>
        <begin position="278"/>
        <end position="298"/>
    </location>
</feature>
<evidence type="ECO:0000313" key="9">
    <source>
        <dbReference type="Proteomes" id="UP000680020"/>
    </source>
</evidence>
<dbReference type="Proteomes" id="UP000680020">
    <property type="component" value="Unassembled WGS sequence"/>
</dbReference>
<evidence type="ECO:0000256" key="1">
    <source>
        <dbReference type="ARBA" id="ARBA00004651"/>
    </source>
</evidence>
<dbReference type="PANTHER" id="PTHR43124">
    <property type="entry name" value="PURINE EFFLUX PUMP PBUE"/>
    <property type="match status" value="1"/>
</dbReference>
<evidence type="ECO:0000259" key="7">
    <source>
        <dbReference type="PROSITE" id="PS50850"/>
    </source>
</evidence>
<keyword evidence="4 6" id="KW-1133">Transmembrane helix</keyword>
<evidence type="ECO:0000256" key="6">
    <source>
        <dbReference type="SAM" id="Phobius"/>
    </source>
</evidence>
<dbReference type="NCBIfam" id="NF002921">
    <property type="entry name" value="PRK03545.1"/>
    <property type="match status" value="1"/>
</dbReference>
<evidence type="ECO:0000256" key="3">
    <source>
        <dbReference type="ARBA" id="ARBA00022692"/>
    </source>
</evidence>
<keyword evidence="8" id="KW-0813">Transport</keyword>
<feature type="transmembrane region" description="Helical" evidence="6">
    <location>
        <begin position="15"/>
        <end position="39"/>
    </location>
</feature>
<feature type="transmembrane region" description="Helical" evidence="6">
    <location>
        <begin position="170"/>
        <end position="192"/>
    </location>
</feature>
<dbReference type="RefSeq" id="WP_213403323.1">
    <property type="nucleotide sequence ID" value="NZ_JAGIBT010000001.1"/>
</dbReference>
<keyword evidence="2" id="KW-1003">Cell membrane</keyword>
<feature type="transmembrane region" description="Helical" evidence="6">
    <location>
        <begin position="213"/>
        <end position="236"/>
    </location>
</feature>
<sequence length="409" mass="43718">MLETPITTNHHTNRAWLGVISLAFAAFVFNTTEFIPIALLTDIGQDFNMSIGHVGIIITIYAWVVALTSLPLLLMVGAMERKRLLLCIFIVFVISHVICFMAESFTVLVIGRIGVAISHALFWSITAALAVRVAPIGRKSQALGILATGTALATVLGIPIGRIVGQMVGWRFTFLGIGGLALITLVVLLRVLPKLPSENAGSFKSLPILFKRPALVGIFVLTAIFVTAHFTVYSYIEPFAEQVAKIEPSYTTFLLLIFGVAGIAGSYIFGRYNGRHPLAFLPISIIVLTVCILILLPVASSSVLLFILSFIWGIASICVGLALQVKVLDLAADATDVAMSIYSGIFNIGIGGGALVGNIVIAKLGLDSLGFVGAGISLVAFGLAMWLFMHYRAQFMISAATPKDDVAIH</sequence>
<dbReference type="PROSITE" id="PS50850">
    <property type="entry name" value="MFS"/>
    <property type="match status" value="1"/>
</dbReference>
<feature type="transmembrane region" description="Helical" evidence="6">
    <location>
        <begin position="368"/>
        <end position="388"/>
    </location>
</feature>
<feature type="transmembrane region" description="Helical" evidence="6">
    <location>
        <begin position="304"/>
        <end position="325"/>
    </location>
</feature>
<dbReference type="EMBL" id="JAGIBU010000001">
    <property type="protein sequence ID" value="MBS7823932.1"/>
    <property type="molecule type" value="Genomic_DNA"/>
</dbReference>
<feature type="transmembrane region" description="Helical" evidence="6">
    <location>
        <begin position="84"/>
        <end position="103"/>
    </location>
</feature>
<dbReference type="InterPro" id="IPR036259">
    <property type="entry name" value="MFS_trans_sf"/>
</dbReference>
<feature type="transmembrane region" description="Helical" evidence="6">
    <location>
        <begin position="337"/>
        <end position="362"/>
    </location>
</feature>
<evidence type="ECO:0000256" key="2">
    <source>
        <dbReference type="ARBA" id="ARBA00022475"/>
    </source>
</evidence>
<dbReference type="InterPro" id="IPR011701">
    <property type="entry name" value="MFS"/>
</dbReference>
<accession>A0AB35BYJ4</accession>
<comment type="caution">
    <text evidence="8">The sequence shown here is derived from an EMBL/GenBank/DDBJ whole genome shotgun (WGS) entry which is preliminary data.</text>
</comment>
<dbReference type="Gene3D" id="1.20.1250.20">
    <property type="entry name" value="MFS general substrate transporter like domains"/>
    <property type="match status" value="1"/>
</dbReference>
<feature type="transmembrane region" description="Helical" evidence="6">
    <location>
        <begin position="109"/>
        <end position="131"/>
    </location>
</feature>
<gene>
    <name evidence="8" type="ORF">J7561_01785</name>
</gene>
<evidence type="ECO:0000256" key="4">
    <source>
        <dbReference type="ARBA" id="ARBA00022989"/>
    </source>
</evidence>
<dbReference type="InterPro" id="IPR020846">
    <property type="entry name" value="MFS_dom"/>
</dbReference>
<dbReference type="PANTHER" id="PTHR43124:SF4">
    <property type="entry name" value="SUGAR EFFLUX TRANSPORTER"/>
    <property type="match status" value="1"/>
</dbReference>
<keyword evidence="5 6" id="KW-0472">Membrane</keyword>
<protein>
    <submittedName>
        <fullName evidence="8">Sugar transporter</fullName>
    </submittedName>
</protein>
<evidence type="ECO:0000313" key="8">
    <source>
        <dbReference type="EMBL" id="MBS7823932.1"/>
    </source>
</evidence>
<feature type="domain" description="Major facilitator superfamily (MFS) profile" evidence="7">
    <location>
        <begin position="18"/>
        <end position="392"/>
    </location>
</feature>
<dbReference type="Pfam" id="PF07690">
    <property type="entry name" value="MFS_1"/>
    <property type="match status" value="1"/>
</dbReference>
<reference evidence="8" key="1">
    <citation type="submission" date="2021-03" db="EMBL/GenBank/DDBJ databases">
        <title>Identification and antibiotic profiling of Wohlfahrtiimonas chitiniclastica, an underestimated human pathogen.</title>
        <authorList>
            <person name="Kopf A."/>
            <person name="Bunk B."/>
            <person name="Coldewey S."/>
            <person name="Gunzer F."/>
            <person name="Riedel T."/>
            <person name="Schroettner P."/>
        </authorList>
    </citation>
    <scope>NUCLEOTIDE SEQUENCE</scope>
    <source>
        <strain evidence="8">DSM 100917</strain>
    </source>
</reference>
<name>A0AB35BYJ4_9GAMM</name>
<dbReference type="AlphaFoldDB" id="A0AB35BYJ4"/>
<feature type="transmembrane region" description="Helical" evidence="6">
    <location>
        <begin position="248"/>
        <end position="269"/>
    </location>
</feature>
<dbReference type="SUPFAM" id="SSF103473">
    <property type="entry name" value="MFS general substrate transporter"/>
    <property type="match status" value="1"/>
</dbReference>
<dbReference type="GO" id="GO:0022857">
    <property type="term" value="F:transmembrane transporter activity"/>
    <property type="evidence" value="ECO:0007669"/>
    <property type="project" value="InterPro"/>
</dbReference>
<organism evidence="8 9">
    <name type="scientific">Wohlfahrtiimonas chitiniclastica</name>
    <dbReference type="NCBI Taxonomy" id="400946"/>
    <lineage>
        <taxon>Bacteria</taxon>
        <taxon>Pseudomonadati</taxon>
        <taxon>Pseudomonadota</taxon>
        <taxon>Gammaproteobacteria</taxon>
        <taxon>Cardiobacteriales</taxon>
        <taxon>Ignatzschineriaceae</taxon>
        <taxon>Wohlfahrtiimonas</taxon>
    </lineage>
</organism>
<dbReference type="GO" id="GO:0005886">
    <property type="term" value="C:plasma membrane"/>
    <property type="evidence" value="ECO:0007669"/>
    <property type="project" value="UniProtKB-SubCell"/>
</dbReference>
<feature type="transmembrane region" description="Helical" evidence="6">
    <location>
        <begin position="51"/>
        <end position="77"/>
    </location>
</feature>
<proteinExistence type="predicted"/>
<dbReference type="CDD" id="cd17324">
    <property type="entry name" value="MFS_NepI_like"/>
    <property type="match status" value="1"/>
</dbReference>
<evidence type="ECO:0000256" key="5">
    <source>
        <dbReference type="ARBA" id="ARBA00023136"/>
    </source>
</evidence>
<comment type="subcellular location">
    <subcellularLocation>
        <location evidence="1">Cell membrane</location>
        <topology evidence="1">Multi-pass membrane protein</topology>
    </subcellularLocation>
</comment>
<feature type="transmembrane region" description="Helical" evidence="6">
    <location>
        <begin position="143"/>
        <end position="164"/>
    </location>
</feature>
<keyword evidence="8" id="KW-0762">Sugar transport</keyword>